<comment type="caution">
    <text evidence="3">The sequence shown here is derived from an EMBL/GenBank/DDBJ whole genome shotgun (WGS) entry which is preliminary data.</text>
</comment>
<evidence type="ECO:0000256" key="1">
    <source>
        <dbReference type="ARBA" id="ARBA00022737"/>
    </source>
</evidence>
<evidence type="ECO:0000313" key="3">
    <source>
        <dbReference type="EMBL" id="GAG82408.1"/>
    </source>
</evidence>
<dbReference type="InterPro" id="IPR056823">
    <property type="entry name" value="TEN-like_YD-shell"/>
</dbReference>
<gene>
    <name evidence="3" type="ORF">S01H4_29713</name>
</gene>
<evidence type="ECO:0000259" key="2">
    <source>
        <dbReference type="Pfam" id="PF25023"/>
    </source>
</evidence>
<dbReference type="AlphaFoldDB" id="X1BE53"/>
<dbReference type="Gene3D" id="2.180.10.10">
    <property type="entry name" value="RHS repeat-associated core"/>
    <property type="match status" value="1"/>
</dbReference>
<reference evidence="3" key="1">
    <citation type="journal article" date="2014" name="Front. Microbiol.">
        <title>High frequency of phylogenetically diverse reductive dehalogenase-homologous genes in deep subseafloor sedimentary metagenomes.</title>
        <authorList>
            <person name="Kawai M."/>
            <person name="Futagami T."/>
            <person name="Toyoda A."/>
            <person name="Takaki Y."/>
            <person name="Nishi S."/>
            <person name="Hori S."/>
            <person name="Arai W."/>
            <person name="Tsubouchi T."/>
            <person name="Morono Y."/>
            <person name="Uchiyama I."/>
            <person name="Ito T."/>
            <person name="Fujiyama A."/>
            <person name="Inagaki F."/>
            <person name="Takami H."/>
        </authorList>
    </citation>
    <scope>NUCLEOTIDE SEQUENCE</scope>
    <source>
        <strain evidence="3">Expedition CK06-06</strain>
    </source>
</reference>
<organism evidence="3">
    <name type="scientific">marine sediment metagenome</name>
    <dbReference type="NCBI Taxonomy" id="412755"/>
    <lineage>
        <taxon>unclassified sequences</taxon>
        <taxon>metagenomes</taxon>
        <taxon>ecological metagenomes</taxon>
    </lineage>
</organism>
<proteinExistence type="predicted"/>
<keyword evidence="1" id="KW-0677">Repeat</keyword>
<sequence length="222" mass="24607">TFLDHTDSTGKYTSNITDPTGALTYFEQSDDGLTENQSLPCGTDLEYIYDLDSEYKYKYVKQMTESTPAGLEKLTTIDKTYTDTDEDDIADLIVKTVTVNGKATAIEDNIITAQKTVISPEDRTVTSLYDPATLQAESVSVTGLHPTNYSYNSRGRLASVSTNNRQSSFTYNAKGFLESITDSEDHTTSYEYDAVGRMTGINRPDGNFIDFSCDDAIRIYLA</sequence>
<dbReference type="EMBL" id="BART01015277">
    <property type="protein sequence ID" value="GAG82408.1"/>
    <property type="molecule type" value="Genomic_DNA"/>
</dbReference>
<dbReference type="Pfam" id="PF25023">
    <property type="entry name" value="TEN_YD-shell"/>
    <property type="match status" value="1"/>
</dbReference>
<protein>
    <recommendedName>
        <fullName evidence="2">Teneurin-like YD-shell domain-containing protein</fullName>
    </recommendedName>
</protein>
<feature type="non-terminal residue" evidence="3">
    <location>
        <position position="1"/>
    </location>
</feature>
<dbReference type="InterPro" id="IPR006530">
    <property type="entry name" value="YD"/>
</dbReference>
<accession>X1BE53</accession>
<feature type="domain" description="Teneurin-like YD-shell" evidence="2">
    <location>
        <begin position="82"/>
        <end position="215"/>
    </location>
</feature>
<name>X1BE53_9ZZZZ</name>
<dbReference type="NCBIfam" id="TIGR01643">
    <property type="entry name" value="YD_repeat_2x"/>
    <property type="match status" value="2"/>
</dbReference>